<protein>
    <recommendedName>
        <fullName evidence="3">Nucleotidyltransferase family protein</fullName>
    </recommendedName>
</protein>
<evidence type="ECO:0008006" key="3">
    <source>
        <dbReference type="Google" id="ProtNLM"/>
    </source>
</evidence>
<dbReference type="EMBL" id="CP032624">
    <property type="protein sequence ID" value="AYG03000.1"/>
    <property type="molecule type" value="Genomic_DNA"/>
</dbReference>
<dbReference type="OrthoDB" id="5175769at2"/>
<name>A0A387BPR0_9MICO</name>
<evidence type="ECO:0000313" key="2">
    <source>
        <dbReference type="Proteomes" id="UP000275069"/>
    </source>
</evidence>
<proteinExistence type="predicted"/>
<keyword evidence="2" id="KW-1185">Reference proteome</keyword>
<accession>A0A387BPR0</accession>
<evidence type="ECO:0000313" key="1">
    <source>
        <dbReference type="EMBL" id="AYG03000.1"/>
    </source>
</evidence>
<sequence>MIELWALSVGQEKSWNGLLDVSERLPGGWTLVGGQMVQLHCFERGQFPSRPTDDADAVLDVRAEPQMLWKFTAALRDVGFEAEPPNANGYQHRWVREGAVVDVLIPRHLGERATRRRGVSGATTLPTPGAQAALDRSSQVAVSVNGRVGTVNRPDLTGAIAAKSAAWGVVLDQNRGRHLIDVLTLALLLDARDNSASPLSSRELQRVAAVVGELSAAGRAAALFDEGERALQMLVGFVRRQRRTQ</sequence>
<dbReference type="Proteomes" id="UP000275069">
    <property type="component" value="Chromosome"/>
</dbReference>
<organism evidence="1 2">
    <name type="scientific">Gryllotalpicola protaetiae</name>
    <dbReference type="NCBI Taxonomy" id="2419771"/>
    <lineage>
        <taxon>Bacteria</taxon>
        <taxon>Bacillati</taxon>
        <taxon>Actinomycetota</taxon>
        <taxon>Actinomycetes</taxon>
        <taxon>Micrococcales</taxon>
        <taxon>Microbacteriaceae</taxon>
        <taxon>Gryllotalpicola</taxon>
    </lineage>
</organism>
<gene>
    <name evidence="1" type="ORF">D7I44_05305</name>
</gene>
<dbReference type="AlphaFoldDB" id="A0A387BPR0"/>
<dbReference type="RefSeq" id="WP_120788532.1">
    <property type="nucleotide sequence ID" value="NZ_CP032624.1"/>
</dbReference>
<dbReference type="KEGG" id="gry:D7I44_05305"/>
<reference evidence="1 2" key="1">
    <citation type="submission" date="2018-09" db="EMBL/GenBank/DDBJ databases">
        <title>Genome sequencing of strain 2DFW10M-5.</title>
        <authorList>
            <person name="Heo J."/>
            <person name="Kim S.-J."/>
            <person name="Kwon S.-W."/>
        </authorList>
    </citation>
    <scope>NUCLEOTIDE SEQUENCE [LARGE SCALE GENOMIC DNA]</scope>
    <source>
        <strain evidence="1 2">2DFW10M-5</strain>
    </source>
</reference>